<dbReference type="InterPro" id="IPR041588">
    <property type="entry name" value="Integrase_H2C2"/>
</dbReference>
<dbReference type="FunFam" id="3.10.20.370:FF:000001">
    <property type="entry name" value="Retrovirus-related Pol polyprotein from transposon 17.6-like protein"/>
    <property type="match status" value="1"/>
</dbReference>
<dbReference type="SUPFAM" id="SSF50630">
    <property type="entry name" value="Acid proteases"/>
    <property type="match status" value="1"/>
</dbReference>
<dbReference type="Pfam" id="PF00078">
    <property type="entry name" value="RVT_1"/>
    <property type="match status" value="1"/>
</dbReference>
<feature type="region of interest" description="Disordered" evidence="8">
    <location>
        <begin position="313"/>
        <end position="345"/>
    </location>
</feature>
<keyword evidence="3" id="KW-0548">Nucleotidyltransferase</keyword>
<evidence type="ECO:0000256" key="8">
    <source>
        <dbReference type="SAM" id="MobiDB-lite"/>
    </source>
</evidence>
<feature type="compositionally biased region" description="Basic and acidic residues" evidence="8">
    <location>
        <begin position="263"/>
        <end position="274"/>
    </location>
</feature>
<feature type="compositionally biased region" description="Basic and acidic residues" evidence="8">
    <location>
        <begin position="231"/>
        <end position="241"/>
    </location>
</feature>
<keyword evidence="7" id="KW-0695">RNA-directed DNA polymerase</keyword>
<evidence type="ECO:0000256" key="5">
    <source>
        <dbReference type="ARBA" id="ARBA00022759"/>
    </source>
</evidence>
<dbReference type="GO" id="GO:0003964">
    <property type="term" value="F:RNA-directed DNA polymerase activity"/>
    <property type="evidence" value="ECO:0007669"/>
    <property type="project" value="UniProtKB-KW"/>
</dbReference>
<dbReference type="InterPro" id="IPR041373">
    <property type="entry name" value="RT_RNaseH"/>
</dbReference>
<dbReference type="SUPFAM" id="SSF53098">
    <property type="entry name" value="Ribonuclease H-like"/>
    <property type="match status" value="1"/>
</dbReference>
<dbReference type="Gene3D" id="3.30.420.10">
    <property type="entry name" value="Ribonuclease H-like superfamily/Ribonuclease H"/>
    <property type="match status" value="1"/>
</dbReference>
<keyword evidence="2" id="KW-0808">Transferase</keyword>
<dbReference type="Pfam" id="PF17917">
    <property type="entry name" value="RT_RNaseH"/>
    <property type="match status" value="1"/>
</dbReference>
<dbReference type="CDD" id="cd09274">
    <property type="entry name" value="RNase_HI_RT_Ty3"/>
    <property type="match status" value="1"/>
</dbReference>
<feature type="region of interest" description="Disordered" evidence="8">
    <location>
        <begin position="730"/>
        <end position="752"/>
    </location>
</feature>
<gene>
    <name evidence="10" type="ORF">CBR_g49815</name>
</gene>
<keyword evidence="11" id="KW-1185">Reference proteome</keyword>
<dbReference type="PROSITE" id="PS50175">
    <property type="entry name" value="ASP_PROT_RETROV"/>
    <property type="match status" value="1"/>
</dbReference>
<feature type="region of interest" description="Disordered" evidence="8">
    <location>
        <begin position="152"/>
        <end position="195"/>
    </location>
</feature>
<dbReference type="EMBL" id="BFEA01000005">
    <property type="protein sequence ID" value="GBG59555.1"/>
    <property type="molecule type" value="Genomic_DNA"/>
</dbReference>
<dbReference type="PANTHER" id="PTHR37984:SF5">
    <property type="entry name" value="PROTEIN NYNRIN-LIKE"/>
    <property type="match status" value="1"/>
</dbReference>
<feature type="compositionally biased region" description="Basic and acidic residues" evidence="8">
    <location>
        <begin position="316"/>
        <end position="331"/>
    </location>
</feature>
<dbReference type="InterPro" id="IPR021109">
    <property type="entry name" value="Peptidase_aspartic_dom_sf"/>
</dbReference>
<dbReference type="InterPro" id="IPR012337">
    <property type="entry name" value="RNaseH-like_sf"/>
</dbReference>
<feature type="compositionally biased region" description="Basic and acidic residues" evidence="8">
    <location>
        <begin position="658"/>
        <end position="669"/>
    </location>
</feature>
<dbReference type="PANTHER" id="PTHR37984">
    <property type="entry name" value="PROTEIN CBG26694"/>
    <property type="match status" value="1"/>
</dbReference>
<dbReference type="Proteomes" id="UP000265515">
    <property type="component" value="Unassembled WGS sequence"/>
</dbReference>
<dbReference type="Gene3D" id="3.30.70.270">
    <property type="match status" value="2"/>
</dbReference>
<evidence type="ECO:0000256" key="3">
    <source>
        <dbReference type="ARBA" id="ARBA00022695"/>
    </source>
</evidence>
<dbReference type="InterPro" id="IPR050951">
    <property type="entry name" value="Retrovirus_Pol_polyprotein"/>
</dbReference>
<keyword evidence="5" id="KW-0255">Endonuclease</keyword>
<feature type="region of interest" description="Disordered" evidence="8">
    <location>
        <begin position="223"/>
        <end position="294"/>
    </location>
</feature>
<dbReference type="Gramene" id="GBG59555">
    <property type="protein sequence ID" value="GBG59555"/>
    <property type="gene ID" value="CBR_g49815"/>
</dbReference>
<dbReference type="EC" id="2.7.7.49" evidence="1"/>
<dbReference type="GO" id="GO:0004519">
    <property type="term" value="F:endonuclease activity"/>
    <property type="evidence" value="ECO:0007669"/>
    <property type="project" value="UniProtKB-KW"/>
</dbReference>
<evidence type="ECO:0000313" key="11">
    <source>
        <dbReference type="Proteomes" id="UP000265515"/>
    </source>
</evidence>
<feature type="compositionally biased region" description="Polar residues" evidence="8">
    <location>
        <begin position="277"/>
        <end position="293"/>
    </location>
</feature>
<evidence type="ECO:0000259" key="9">
    <source>
        <dbReference type="PROSITE" id="PS50175"/>
    </source>
</evidence>
<dbReference type="CDD" id="cd01647">
    <property type="entry name" value="RT_LTR"/>
    <property type="match status" value="1"/>
</dbReference>
<dbReference type="InterPro" id="IPR043128">
    <property type="entry name" value="Rev_trsase/Diguanyl_cyclase"/>
</dbReference>
<organism evidence="10 11">
    <name type="scientific">Chara braunii</name>
    <name type="common">Braun's stonewort</name>
    <dbReference type="NCBI Taxonomy" id="69332"/>
    <lineage>
        <taxon>Eukaryota</taxon>
        <taxon>Viridiplantae</taxon>
        <taxon>Streptophyta</taxon>
        <taxon>Charophyceae</taxon>
        <taxon>Charales</taxon>
        <taxon>Characeae</taxon>
        <taxon>Chara</taxon>
    </lineage>
</organism>
<sequence length="1928" mass="217581">MVIELTLGNTPDELFRKAEAEVVWVACQRREMEMERVDVRVELGDRGSMRRPVKTMRCVLPPFLVDAVFGTRSRLVQICQSMMNLRLYQCARQDFLRLLIEMGPFEGNWADELTEILNYLSIDNVFVSNSVHWRIIHRNVAIGETFLEGKEISSGESSGKAGGSRQGTQETKEGRNKDRTSPRNSEGAVSKKVRVTDARRKLAEIEERTAEYKARLIEEMMTGNEEGLLQEEPRDERRTDRGGIGQGDKGSDRGGTPSKRRKERENSLGMEAEKATNPPTTDSRVSRLPTTPAVTRGCEGLWSLRERVLGWFDPEGTTKTREGQKAGKEGPDTSMAGEASSSEGGLRKIVSSLARALNKNQGYLADAKKKLTFDGANITKFLIDYENLGALLKWTEEEKMDHQGQHVSLSLGRDIMAIVAATRSWKETRDVMMRKYLAAEKMATKADLAAVQRKNFATYNDFLREFTMVALRIPGVTDRIMSKYFLREFSEFDKDKILSAYQQTSKFVNTRDVDFSTVTDLAEKTVVTETLALLKEGEVIDLTGRTGDKVKKGIESLHEWVHGVDNKIERVENTLLVMQVQVSRPALPPQEAVVPPGVAKRGFERRDPANEQCRRDRVNATTRLGTTGRRIIRDTVMKKVAGSSVPQAESEAGEPEEVYGKPREEEPTDKVTTAKKKFRYRILILSMSEIDDTLSKLLGTMVSMSFQTMLQASPRLLKGLRQLLTRQQVEIDENPESPEEEREEEAPQEVANLQRSRGDLEDLEKAFADIRLSLPDREGGEVMRAPPETKLSFHSLPVGKLKIQIGTHHIDALVDGGAEITLIRRDFATITGCTVNKEVTRSIRGVGGEIPFAGYVTKCAVKAGVRETICSFQRMTAMEEMDHDIILGRPWCANVEMIDMHLHDGTYMVDIEDPVTSRGELLRLLGTGGDPPKGKLATWSPSFKDSARKGAFARMEGMRERVEIMIEEAFNKKEWIKMGLPQKKRRQDDKILGVIVAEKESEVELGASLPRRKKVRMDVPEVALEIPDLLQLIKALRYHKVGVDSAALAKFEGEVQKGYCLNGKLVSIQPPIVEATKAIPEEVMEKEEEVLRVIQERRVMEGHRIPDEVADTMKIGVDGFLTEEENCLIKRTCQEFHLAFAFSDHQKGRLDAKLIPPVRIHTVEHECWNDKGPSYEFGIAGEVTDLLRAKMDSFVAEPTASPYANRWFVFRKPNKTLRWIQDLQKLNAVTIRDADSLPQADLLAESHAGWSIYSRIDLYSGYDQLPLDVRDRPYTAMHTPVGQLQMQVTPMGFTNAVAEAQRRMLAVAGDMFPKKCEPYIDDNPIKGAQEKDETKVQPGIRRFVWDHLQDIKDLLRQFLVYNITVNGPKSILAVPEVTILGFHCGAYGRKPDPAKTDKISQWPTPLCTTTEVRAFLGVVGFWRIFIKNFAKIAEPIRAMIREEGTMDCTEEREGAVQTLKDILTSEQVALSAPCSNDEVGRPFILETDGGPLAVGGVLIQRDDEGKKRPIRFESRTLNSAERRYLQFKKEVLAILHCLKTFQAYLFGRRFILRIDPTNVAGALKNYRPIDPTVGRWVGFIWQFDYKIERIAGIRNKADGLSRVCISPEGVENAEPIDTFLEYEGGTLAVDNEMMGEECASGELLIRTLEKGAPAVVAELREGTRGRKEEKDSWGAIVGPREELIAMAVEGGRGAVMNLVKSWERRELQWMVSQTQERKDEDQEGKEFFYAQIYEGIFWEIGLLLVGNKQPMEVSIKAREEADRYVLRGDHLFRREEGAMPRRVVYGRSRQLDIIQAMHDRLAGGHRSSKGTLAKITPLYYWPGMAGMVAMYCQTCLICQERNSARVFEPLRPTRVLGPRHLVHLDLAVMPISTDGYMYILDARDNLSGFVEAVALKKKTGRSVADCVEDFYLRHSFVRRFIADKGHNL</sequence>
<feature type="compositionally biased region" description="Acidic residues" evidence="8">
    <location>
        <begin position="730"/>
        <end position="747"/>
    </location>
</feature>
<dbReference type="SUPFAM" id="SSF56672">
    <property type="entry name" value="DNA/RNA polymerases"/>
    <property type="match status" value="1"/>
</dbReference>
<protein>
    <recommendedName>
        <fullName evidence="1">RNA-directed DNA polymerase</fullName>
        <ecNumber evidence="1">2.7.7.49</ecNumber>
    </recommendedName>
</protein>
<evidence type="ECO:0000313" key="10">
    <source>
        <dbReference type="EMBL" id="GBG59555.1"/>
    </source>
</evidence>
<reference evidence="10 11" key="1">
    <citation type="journal article" date="2018" name="Cell">
        <title>The Chara Genome: Secondary Complexity and Implications for Plant Terrestrialization.</title>
        <authorList>
            <person name="Nishiyama T."/>
            <person name="Sakayama H."/>
            <person name="Vries J.D."/>
            <person name="Buschmann H."/>
            <person name="Saint-Marcoux D."/>
            <person name="Ullrich K.K."/>
            <person name="Haas F.B."/>
            <person name="Vanderstraeten L."/>
            <person name="Becker D."/>
            <person name="Lang D."/>
            <person name="Vosolsobe S."/>
            <person name="Rombauts S."/>
            <person name="Wilhelmsson P.K.I."/>
            <person name="Janitza P."/>
            <person name="Kern R."/>
            <person name="Heyl A."/>
            <person name="Rumpler F."/>
            <person name="Villalobos L.I.A.C."/>
            <person name="Clay J.M."/>
            <person name="Skokan R."/>
            <person name="Toyoda A."/>
            <person name="Suzuki Y."/>
            <person name="Kagoshima H."/>
            <person name="Schijlen E."/>
            <person name="Tajeshwar N."/>
            <person name="Catarino B."/>
            <person name="Hetherington A.J."/>
            <person name="Saltykova A."/>
            <person name="Bonnot C."/>
            <person name="Breuninger H."/>
            <person name="Symeonidi A."/>
            <person name="Radhakrishnan G.V."/>
            <person name="Van Nieuwerburgh F."/>
            <person name="Deforce D."/>
            <person name="Chang C."/>
            <person name="Karol K.G."/>
            <person name="Hedrich R."/>
            <person name="Ulvskov P."/>
            <person name="Glockner G."/>
            <person name="Delwiche C.F."/>
            <person name="Petrasek J."/>
            <person name="Van de Peer Y."/>
            <person name="Friml J."/>
            <person name="Beilby M."/>
            <person name="Dolan L."/>
            <person name="Kohara Y."/>
            <person name="Sugano S."/>
            <person name="Fujiyama A."/>
            <person name="Delaux P.-M."/>
            <person name="Quint M."/>
            <person name="TheiBen G."/>
            <person name="Hagemann M."/>
            <person name="Harholt J."/>
            <person name="Dunand C."/>
            <person name="Zachgo S."/>
            <person name="Langdale J."/>
            <person name="Maumus F."/>
            <person name="Straeten D.V.D."/>
            <person name="Gould S.B."/>
            <person name="Rensing S.A."/>
        </authorList>
    </citation>
    <scope>NUCLEOTIDE SEQUENCE [LARGE SCALE GENOMIC DNA]</scope>
    <source>
        <strain evidence="10 11">S276</strain>
    </source>
</reference>
<evidence type="ECO:0000256" key="7">
    <source>
        <dbReference type="ARBA" id="ARBA00022918"/>
    </source>
</evidence>
<feature type="region of interest" description="Disordered" evidence="8">
    <location>
        <begin position="641"/>
        <end position="670"/>
    </location>
</feature>
<dbReference type="Gene3D" id="1.10.340.70">
    <property type="match status" value="1"/>
</dbReference>
<dbReference type="InterPro" id="IPR000477">
    <property type="entry name" value="RT_dom"/>
</dbReference>
<evidence type="ECO:0000256" key="2">
    <source>
        <dbReference type="ARBA" id="ARBA00022679"/>
    </source>
</evidence>
<dbReference type="GO" id="GO:0004190">
    <property type="term" value="F:aspartic-type endopeptidase activity"/>
    <property type="evidence" value="ECO:0007669"/>
    <property type="project" value="InterPro"/>
</dbReference>
<name>A0A388JP44_CHABU</name>
<evidence type="ECO:0000256" key="4">
    <source>
        <dbReference type="ARBA" id="ARBA00022722"/>
    </source>
</evidence>
<dbReference type="Gene3D" id="2.40.70.10">
    <property type="entry name" value="Acid Proteases"/>
    <property type="match status" value="1"/>
</dbReference>
<dbReference type="Gene3D" id="3.10.20.370">
    <property type="match status" value="1"/>
</dbReference>
<dbReference type="InterPro" id="IPR043502">
    <property type="entry name" value="DNA/RNA_pol_sf"/>
</dbReference>
<dbReference type="Gene3D" id="3.10.10.10">
    <property type="entry name" value="HIV Type 1 Reverse Transcriptase, subunit A, domain 1"/>
    <property type="match status" value="1"/>
</dbReference>
<dbReference type="CDD" id="cd00303">
    <property type="entry name" value="retropepsin_like"/>
    <property type="match status" value="1"/>
</dbReference>
<dbReference type="InterPro" id="IPR036397">
    <property type="entry name" value="RNaseH_sf"/>
</dbReference>
<dbReference type="Pfam" id="PF17921">
    <property type="entry name" value="Integrase_H2C2"/>
    <property type="match status" value="1"/>
</dbReference>
<comment type="caution">
    <text evidence="10">The sequence shown here is derived from an EMBL/GenBank/DDBJ whole genome shotgun (WGS) entry which is preliminary data.</text>
</comment>
<keyword evidence="6" id="KW-0378">Hydrolase</keyword>
<feature type="domain" description="Peptidase A2" evidence="9">
    <location>
        <begin position="810"/>
        <end position="848"/>
    </location>
</feature>
<evidence type="ECO:0000256" key="1">
    <source>
        <dbReference type="ARBA" id="ARBA00012493"/>
    </source>
</evidence>
<feature type="compositionally biased region" description="Basic and acidic residues" evidence="8">
    <location>
        <begin position="170"/>
        <end position="181"/>
    </location>
</feature>
<proteinExistence type="predicted"/>
<keyword evidence="4" id="KW-0540">Nuclease</keyword>
<dbReference type="InterPro" id="IPR001995">
    <property type="entry name" value="Peptidase_A2_cat"/>
</dbReference>
<dbReference type="GO" id="GO:0003676">
    <property type="term" value="F:nucleic acid binding"/>
    <property type="evidence" value="ECO:0007669"/>
    <property type="project" value="InterPro"/>
</dbReference>
<evidence type="ECO:0000256" key="6">
    <source>
        <dbReference type="ARBA" id="ARBA00022801"/>
    </source>
</evidence>
<accession>A0A388JP44</accession>
<dbReference type="GO" id="GO:0006508">
    <property type="term" value="P:proteolysis"/>
    <property type="evidence" value="ECO:0007669"/>
    <property type="project" value="InterPro"/>
</dbReference>